<keyword evidence="2" id="KW-1185">Reference proteome</keyword>
<reference evidence="1 2" key="1">
    <citation type="submission" date="2024-06" db="EMBL/GenBank/DDBJ databases">
        <authorList>
            <person name="Kaempfer P."/>
            <person name="Viver T."/>
        </authorList>
    </citation>
    <scope>NUCLEOTIDE SEQUENCE [LARGE SCALE GENOMIC DNA]</scope>
    <source>
        <strain evidence="1 2">ST-119</strain>
    </source>
</reference>
<dbReference type="PROSITE" id="PS51257">
    <property type="entry name" value="PROKAR_LIPOPROTEIN"/>
    <property type="match status" value="1"/>
</dbReference>
<dbReference type="EMBL" id="JBELPZ010000004">
    <property type="protein sequence ID" value="MFL9844043.1"/>
    <property type="molecule type" value="Genomic_DNA"/>
</dbReference>
<gene>
    <name evidence="1" type="ORF">ABS766_06390</name>
</gene>
<name>A0ABW8YV60_9FLAO</name>
<sequence length="165" mass="18533">MSNIKIIVFTAICTIVFGACKNSKEQNNSVPQDKQPAKTVLGNTKQCYLNVTEAAAGHNNESIRDSIIFEIEHYGDSVKGIFNWKPYEKDKKLSSFKGVLKDTIGTAIANSKAEGMEYKEELDFILKDSTVTIFYGEKVEKSNGIWSYKDKNNTSVQVLKRVDCF</sequence>
<comment type="caution">
    <text evidence="1">The sequence shown here is derived from an EMBL/GenBank/DDBJ whole genome shotgun (WGS) entry which is preliminary data.</text>
</comment>
<evidence type="ECO:0008006" key="3">
    <source>
        <dbReference type="Google" id="ProtNLM"/>
    </source>
</evidence>
<dbReference type="RefSeq" id="WP_408084291.1">
    <property type="nucleotide sequence ID" value="NZ_JBELPZ010000004.1"/>
</dbReference>
<accession>A0ABW8YV60</accession>
<evidence type="ECO:0000313" key="1">
    <source>
        <dbReference type="EMBL" id="MFL9844043.1"/>
    </source>
</evidence>
<protein>
    <recommendedName>
        <fullName evidence="3">Lipoprotein</fullName>
    </recommendedName>
</protein>
<organism evidence="1 2">
    <name type="scientific">Flavobacterium rhizosphaerae</name>
    <dbReference type="NCBI Taxonomy" id="3163298"/>
    <lineage>
        <taxon>Bacteria</taxon>
        <taxon>Pseudomonadati</taxon>
        <taxon>Bacteroidota</taxon>
        <taxon>Flavobacteriia</taxon>
        <taxon>Flavobacteriales</taxon>
        <taxon>Flavobacteriaceae</taxon>
        <taxon>Flavobacterium</taxon>
    </lineage>
</organism>
<evidence type="ECO:0000313" key="2">
    <source>
        <dbReference type="Proteomes" id="UP001629156"/>
    </source>
</evidence>
<dbReference type="Proteomes" id="UP001629156">
    <property type="component" value="Unassembled WGS sequence"/>
</dbReference>
<proteinExistence type="predicted"/>